<dbReference type="Pfam" id="PF18962">
    <property type="entry name" value="Por_Secre_tail"/>
    <property type="match status" value="1"/>
</dbReference>
<dbReference type="SUPFAM" id="SSF50939">
    <property type="entry name" value="Sialidases"/>
    <property type="match status" value="2"/>
</dbReference>
<dbReference type="InterPro" id="IPR026444">
    <property type="entry name" value="Secre_tail"/>
</dbReference>
<organism evidence="2">
    <name type="scientific">bioreactor metagenome</name>
    <dbReference type="NCBI Taxonomy" id="1076179"/>
    <lineage>
        <taxon>unclassified sequences</taxon>
        <taxon>metagenomes</taxon>
        <taxon>ecological metagenomes</taxon>
    </lineage>
</organism>
<proteinExistence type="predicted"/>
<evidence type="ECO:0000259" key="1">
    <source>
        <dbReference type="Pfam" id="PF18962"/>
    </source>
</evidence>
<dbReference type="CDD" id="cd15482">
    <property type="entry name" value="Sialidase_non-viral"/>
    <property type="match status" value="1"/>
</dbReference>
<dbReference type="Gene3D" id="2.120.10.10">
    <property type="match status" value="2"/>
</dbReference>
<protein>
    <recommendedName>
        <fullName evidence="1">Secretion system C-terminal sorting domain-containing protein</fullName>
    </recommendedName>
</protein>
<dbReference type="InterPro" id="IPR036278">
    <property type="entry name" value="Sialidase_sf"/>
</dbReference>
<dbReference type="EMBL" id="VSSQ01000141">
    <property type="protein sequence ID" value="MPL80737.1"/>
    <property type="molecule type" value="Genomic_DNA"/>
</dbReference>
<reference evidence="2" key="1">
    <citation type="submission" date="2019-08" db="EMBL/GenBank/DDBJ databases">
        <authorList>
            <person name="Kucharzyk K."/>
            <person name="Murdoch R.W."/>
            <person name="Higgins S."/>
            <person name="Loffler F."/>
        </authorList>
    </citation>
    <scope>NUCLEOTIDE SEQUENCE</scope>
</reference>
<comment type="caution">
    <text evidence="2">The sequence shown here is derived from an EMBL/GenBank/DDBJ whole genome shotgun (WGS) entry which is preliminary data.</text>
</comment>
<name>A0A644UP12_9ZZZZ</name>
<sequence length="1307" mass="139312">MKNLPIILLATIMMVASLLYAQKPKKQMYMPDDPVPGKYKVDTRIDNMAYWRRMASLGLVPVEPDHAAPFGKYTGSRLSGRSVMTDDSPDVPVTTVNSTQSENSIFVDPNNPQAVLNSNNSTPRPASTVYGANDFWSNDAGSTWGGHVQGAGGENSGDPTTAIGLNGWYYVGYIHSSGGQGVSYSTDQGNTWTPVLVAPAPSGFSSLLDKNHMWIDNSTTSPYEGQLYDAWTNFGGSNDTEIEISRSTNNGLNWSSPVNISANVNAGSHNQGVNIHTGPNGEVYTIWAIYDGWPTDETAIGMARSFDGGASWQPATRIISNIRGIRNSATSKNMRVNAFPSMAVDISNGPNRGTIYVVWPNIGIPGTNTGSDMDVYMIRSTDQGNTWSSPIRVNQDPSGLGKQHYFPWITCDPANGNLSVVYYDDRNVSGAQAEVYVSNSIDGGNSWEDLKVSDVSFTPQPISGLASGYFGDYLGIHAHSRWVYPVWTDNRTGYAMTYVSAFQAGPPPDQPWVVYQTHLLNDAAGNNNGLLDYNENALLSITLENIGDQPATAVNAVISTESAFISFTDNAENFGDFAVGELKTVNNAFAFTVSPAIPDGEKVTFSLTVTDANDSTFVSNFNIEAHAPALQAGNLSINDATGNINGRLDPGETAILSIVTFNPGDYPAEGVTAQLTTTSPYATISNTQVDLGNINPGMMNAVTAEFEVSVSPEAPVGHQVALNYTANSQYHSTLKNYFTPVGLILEDWETGGFESFDWQFAGSAPWTIATDQVYEGTTSAKSGAINDNASSELKISYNVMNPDTISFYLKVSSEADYDYLKFYVNSTLRGQWAGEVPWQQVKFAVNPGQQTFRWVYSKDVYVTGGSDCAWIDYVVFPAPLQTTAFAGPDAATCEQGSFLLDGLATNYTSVLWATAGDGTFDNATQLSTFYTPGNQDLNNGNVVLTLTVNGTAGELRTDDMVLSISTPASVQTAENLSACAGTEVAIEALAENYTSLMWSTSGDGIFSDPASMNTTYTPGLLDISSGNATLTFTAHSAVPCADATGVIALSILPAPGATISGDTTICAGSELQIEVQLTGTAPWQLEIGDYGTFTAEQSPAYITIAPDATQTVQVTAVTDANQCQGTGSGAYNFTVNELPYLYLPADTMACDNHSVTLTAVTTGNVQYLWSPGGYITQSIIVDSTGIGTGTGVWTVLVTGDNGCSKEASVNLTFNDCTGIDNAERGSVSIYPNPSDGRFSIGSGSGIQGTYNLTITDASNKIVFSKSDILIGIQKQQVINAGMLSEGIYLVKLSNVEGTLSAKLIIKK</sequence>
<accession>A0A644UP12</accession>
<gene>
    <name evidence="2" type="ORF">SDC9_26638</name>
</gene>
<dbReference type="NCBIfam" id="TIGR04183">
    <property type="entry name" value="Por_Secre_tail"/>
    <property type="match status" value="1"/>
</dbReference>
<feature type="domain" description="Secretion system C-terminal sorting" evidence="1">
    <location>
        <begin position="1229"/>
        <end position="1305"/>
    </location>
</feature>
<evidence type="ECO:0000313" key="2">
    <source>
        <dbReference type="EMBL" id="MPL80737.1"/>
    </source>
</evidence>